<proteinExistence type="inferred from homology"/>
<dbReference type="EMBL" id="JBHTCC010000001">
    <property type="protein sequence ID" value="MFC7297798.1"/>
    <property type="molecule type" value="Genomic_DNA"/>
</dbReference>
<dbReference type="PANTHER" id="PTHR10472:SF5">
    <property type="entry name" value="D-AMINOACYL-TRNA DEACYLASE 1"/>
    <property type="match status" value="1"/>
</dbReference>
<dbReference type="CDD" id="cd00563">
    <property type="entry name" value="Dtyr_deacylase"/>
    <property type="match status" value="1"/>
</dbReference>
<evidence type="ECO:0000313" key="3">
    <source>
        <dbReference type="EMBL" id="MFC7297798.1"/>
    </source>
</evidence>
<comment type="domain">
    <text evidence="2">A Gly-cisPro motif from one monomer fits into the active site of the other monomer to allow specific chiral rejection of L-amino acids.</text>
</comment>
<dbReference type="HAMAP" id="MF_00518">
    <property type="entry name" value="Deacylase_Dtd"/>
    <property type="match status" value="1"/>
</dbReference>
<keyword evidence="2 3" id="KW-0378">Hydrolase</keyword>
<dbReference type="EC" id="3.1.1.96" evidence="2"/>
<keyword evidence="2" id="KW-0963">Cytoplasm</keyword>
<dbReference type="Gene3D" id="3.50.80.10">
    <property type="entry name" value="D-tyrosyl-tRNA(Tyr) deacylase"/>
    <property type="match status" value="1"/>
</dbReference>
<keyword evidence="4" id="KW-1185">Reference proteome</keyword>
<keyword evidence="2" id="KW-0694">RNA-binding</keyword>
<keyword evidence="2" id="KW-0820">tRNA-binding</keyword>
<accession>A0ABW2J3V7</accession>
<dbReference type="PANTHER" id="PTHR10472">
    <property type="entry name" value="D-TYROSYL-TRNA TYR DEACYLASE"/>
    <property type="match status" value="1"/>
</dbReference>
<comment type="subcellular location">
    <subcellularLocation>
        <location evidence="2">Cytoplasm</location>
    </subcellularLocation>
</comment>
<sequence>MIALLQRVTCASVVVNDLTVGAIDAGLLVLVCAERGDTEKEADALLGKLLSYRVFSDEAGKMNRSVTEVAGGLLLVPQFTLAADTQSGTRPSFTPAAAPELARRLFDYFVIQAGKKQARVATGQFGADMQVSLTNDGPVTFWLQVKPAI</sequence>
<reference evidence="4" key="1">
    <citation type="journal article" date="2019" name="Int. J. Syst. Evol. Microbiol.">
        <title>The Global Catalogue of Microorganisms (GCM) 10K type strain sequencing project: providing services to taxonomists for standard genome sequencing and annotation.</title>
        <authorList>
            <consortium name="The Broad Institute Genomics Platform"/>
            <consortium name="The Broad Institute Genome Sequencing Center for Infectious Disease"/>
            <person name="Wu L."/>
            <person name="Ma J."/>
        </authorList>
    </citation>
    <scope>NUCLEOTIDE SEQUENCE [LARGE SCALE GENOMIC DNA]</scope>
    <source>
        <strain evidence="4">CCUG 36956</strain>
    </source>
</reference>
<dbReference type="InterPro" id="IPR023509">
    <property type="entry name" value="DTD-like_sf"/>
</dbReference>
<dbReference type="Proteomes" id="UP001596379">
    <property type="component" value="Unassembled WGS sequence"/>
</dbReference>
<dbReference type="SUPFAM" id="SSF69500">
    <property type="entry name" value="DTD-like"/>
    <property type="match status" value="1"/>
</dbReference>
<evidence type="ECO:0000256" key="2">
    <source>
        <dbReference type="HAMAP-Rule" id="MF_00518"/>
    </source>
</evidence>
<dbReference type="InterPro" id="IPR003732">
    <property type="entry name" value="Daa-tRNA_deacyls_DTD"/>
</dbReference>
<dbReference type="NCBIfam" id="TIGR00256">
    <property type="entry name" value="D-aminoacyl-tRNA deacylase"/>
    <property type="match status" value="1"/>
</dbReference>
<organism evidence="3 4">
    <name type="scientific">Herminiimonas aquatilis</name>
    <dbReference type="NCBI Taxonomy" id="345342"/>
    <lineage>
        <taxon>Bacteria</taxon>
        <taxon>Pseudomonadati</taxon>
        <taxon>Pseudomonadota</taxon>
        <taxon>Betaproteobacteria</taxon>
        <taxon>Burkholderiales</taxon>
        <taxon>Oxalobacteraceae</taxon>
        <taxon>Herminiimonas</taxon>
    </lineage>
</organism>
<evidence type="ECO:0000313" key="4">
    <source>
        <dbReference type="Proteomes" id="UP001596379"/>
    </source>
</evidence>
<name>A0ABW2J3V7_9BURK</name>
<evidence type="ECO:0000256" key="1">
    <source>
        <dbReference type="ARBA" id="ARBA00009673"/>
    </source>
</evidence>
<gene>
    <name evidence="2 3" type="primary">dtd</name>
    <name evidence="3" type="ORF">ACFQO0_05035</name>
</gene>
<dbReference type="Pfam" id="PF02580">
    <property type="entry name" value="Tyr_Deacylase"/>
    <property type="match status" value="1"/>
</dbReference>
<comment type="similarity">
    <text evidence="1 2">Belongs to the DTD family.</text>
</comment>
<comment type="function">
    <text evidence="2">An aminoacyl-tRNA editing enzyme that deacylates mischarged D-aminoacyl-tRNAs. Also deacylates mischarged glycyl-tRNA(Ala), protecting cells against glycine mischarging by AlaRS. Acts via tRNA-based rather than protein-based catalysis; rejects L-amino acids rather than detecting D-amino acids in the active site. By recycling D-aminoacyl-tRNA to D-amino acids and free tRNA molecules, this enzyme counteracts the toxicity associated with the formation of D-aminoacyl-tRNA entities in vivo and helps enforce protein L-homochirality.</text>
</comment>
<comment type="caution">
    <text evidence="3">The sequence shown here is derived from an EMBL/GenBank/DDBJ whole genome shotgun (WGS) entry which is preliminary data.</text>
</comment>
<dbReference type="GO" id="GO:0051499">
    <property type="term" value="F:D-aminoacyl-tRNA deacylase activity"/>
    <property type="evidence" value="ECO:0007669"/>
    <property type="project" value="UniProtKB-EC"/>
</dbReference>
<feature type="short sequence motif" description="Gly-cisPro motif, important for rejection of L-amino acids" evidence="2">
    <location>
        <begin position="137"/>
        <end position="138"/>
    </location>
</feature>
<protein>
    <recommendedName>
        <fullName evidence="2">D-aminoacyl-tRNA deacylase</fullName>
        <shortName evidence="2">DTD</shortName>
        <ecNumber evidence="2">3.1.1.96</ecNumber>
    </recommendedName>
    <alternativeName>
        <fullName evidence="2">Gly-tRNA(Ala) deacylase</fullName>
        <ecNumber evidence="2">3.1.1.-</ecNumber>
    </alternativeName>
</protein>
<comment type="catalytic activity">
    <reaction evidence="2">
        <text>a D-aminoacyl-tRNA + H2O = a tRNA + a D-alpha-amino acid + H(+)</text>
        <dbReference type="Rhea" id="RHEA:13953"/>
        <dbReference type="Rhea" id="RHEA-COMP:10123"/>
        <dbReference type="Rhea" id="RHEA-COMP:10124"/>
        <dbReference type="ChEBI" id="CHEBI:15377"/>
        <dbReference type="ChEBI" id="CHEBI:15378"/>
        <dbReference type="ChEBI" id="CHEBI:59871"/>
        <dbReference type="ChEBI" id="CHEBI:78442"/>
        <dbReference type="ChEBI" id="CHEBI:79333"/>
        <dbReference type="EC" id="3.1.1.96"/>
    </reaction>
</comment>
<comment type="subunit">
    <text evidence="2">Homodimer.</text>
</comment>
<dbReference type="EC" id="3.1.1.-" evidence="2"/>
<comment type="catalytic activity">
    <reaction evidence="2">
        <text>glycyl-tRNA(Ala) + H2O = tRNA(Ala) + glycine + H(+)</text>
        <dbReference type="Rhea" id="RHEA:53744"/>
        <dbReference type="Rhea" id="RHEA-COMP:9657"/>
        <dbReference type="Rhea" id="RHEA-COMP:13640"/>
        <dbReference type="ChEBI" id="CHEBI:15377"/>
        <dbReference type="ChEBI" id="CHEBI:15378"/>
        <dbReference type="ChEBI" id="CHEBI:57305"/>
        <dbReference type="ChEBI" id="CHEBI:78442"/>
        <dbReference type="ChEBI" id="CHEBI:78522"/>
    </reaction>
</comment>
<dbReference type="RefSeq" id="WP_382232930.1">
    <property type="nucleotide sequence ID" value="NZ_JBHTCC010000001.1"/>
</dbReference>